<name>A0AAF0XA11_DAUCS</name>
<dbReference type="InterPro" id="IPR038765">
    <property type="entry name" value="Papain-like_cys_pep_sf"/>
</dbReference>
<dbReference type="Proteomes" id="UP000077755">
    <property type="component" value="Chromosome 6"/>
</dbReference>
<evidence type="ECO:0000313" key="1">
    <source>
        <dbReference type="EMBL" id="WOH04018.1"/>
    </source>
</evidence>
<dbReference type="Gene3D" id="3.40.395.10">
    <property type="entry name" value="Adenoviral Proteinase, Chain A"/>
    <property type="match status" value="1"/>
</dbReference>
<reference evidence="1" key="2">
    <citation type="submission" date="2022-03" db="EMBL/GenBank/DDBJ databases">
        <title>Draft title - Genomic analysis of global carrot germplasm unveils the trajectory of domestication and the origin of high carotenoid orange carrot.</title>
        <authorList>
            <person name="Iorizzo M."/>
            <person name="Ellison S."/>
            <person name="Senalik D."/>
            <person name="Macko-Podgorni A."/>
            <person name="Grzebelus D."/>
            <person name="Bostan H."/>
            <person name="Rolling W."/>
            <person name="Curaba J."/>
            <person name="Simon P."/>
        </authorList>
    </citation>
    <scope>NUCLEOTIDE SEQUENCE</scope>
    <source>
        <tissue evidence="1">Leaf</tissue>
    </source>
</reference>
<sequence>MGIRIKKIHFQKKTMKNMLIFFPMIALNHHYIVAYDLRNPSMEILDNRKSDKSLNQLYGDQIHNLHKHFLLYLRSKRSINHMGYVSILPQRLVMDWQTVHNDVDCGVFAMHHMGSYYGGGDSGWKDRIIPESVSKVFFGVLTLVPF</sequence>
<proteinExistence type="predicted"/>
<evidence type="ECO:0000313" key="2">
    <source>
        <dbReference type="Proteomes" id="UP000077755"/>
    </source>
</evidence>
<keyword evidence="2" id="KW-1185">Reference proteome</keyword>
<dbReference type="AlphaFoldDB" id="A0AAF0XA11"/>
<organism evidence="1 2">
    <name type="scientific">Daucus carota subsp. sativus</name>
    <name type="common">Carrot</name>
    <dbReference type="NCBI Taxonomy" id="79200"/>
    <lineage>
        <taxon>Eukaryota</taxon>
        <taxon>Viridiplantae</taxon>
        <taxon>Streptophyta</taxon>
        <taxon>Embryophyta</taxon>
        <taxon>Tracheophyta</taxon>
        <taxon>Spermatophyta</taxon>
        <taxon>Magnoliopsida</taxon>
        <taxon>eudicotyledons</taxon>
        <taxon>Gunneridae</taxon>
        <taxon>Pentapetalae</taxon>
        <taxon>asterids</taxon>
        <taxon>campanulids</taxon>
        <taxon>Apiales</taxon>
        <taxon>Apiaceae</taxon>
        <taxon>Apioideae</taxon>
        <taxon>Scandiceae</taxon>
        <taxon>Daucinae</taxon>
        <taxon>Daucus</taxon>
        <taxon>Daucus sect. Daucus</taxon>
    </lineage>
</organism>
<reference evidence="1" key="1">
    <citation type="journal article" date="2016" name="Nat. Genet.">
        <title>A high-quality carrot genome assembly provides new insights into carotenoid accumulation and asterid genome evolution.</title>
        <authorList>
            <person name="Iorizzo M."/>
            <person name="Ellison S."/>
            <person name="Senalik D."/>
            <person name="Zeng P."/>
            <person name="Satapoomin P."/>
            <person name="Huang J."/>
            <person name="Bowman M."/>
            <person name="Iovene M."/>
            <person name="Sanseverino W."/>
            <person name="Cavagnaro P."/>
            <person name="Yildiz M."/>
            <person name="Macko-Podgorni A."/>
            <person name="Moranska E."/>
            <person name="Grzebelus E."/>
            <person name="Grzebelus D."/>
            <person name="Ashrafi H."/>
            <person name="Zheng Z."/>
            <person name="Cheng S."/>
            <person name="Spooner D."/>
            <person name="Van Deynze A."/>
            <person name="Simon P."/>
        </authorList>
    </citation>
    <scope>NUCLEOTIDE SEQUENCE</scope>
    <source>
        <tissue evidence="1">Leaf</tissue>
    </source>
</reference>
<gene>
    <name evidence="1" type="ORF">DCAR_0623423</name>
</gene>
<dbReference type="EMBL" id="CP093348">
    <property type="protein sequence ID" value="WOH04018.1"/>
    <property type="molecule type" value="Genomic_DNA"/>
</dbReference>
<protein>
    <recommendedName>
        <fullName evidence="3">Ubiquitin-like protease family profile domain-containing protein</fullName>
    </recommendedName>
</protein>
<evidence type="ECO:0008006" key="3">
    <source>
        <dbReference type="Google" id="ProtNLM"/>
    </source>
</evidence>
<dbReference type="SUPFAM" id="SSF54001">
    <property type="entry name" value="Cysteine proteinases"/>
    <property type="match status" value="1"/>
</dbReference>
<accession>A0AAF0XA11</accession>